<dbReference type="InterPro" id="IPR011053">
    <property type="entry name" value="Single_hybrid_motif"/>
</dbReference>
<keyword evidence="10" id="KW-1185">Reference proteome</keyword>
<keyword evidence="4 6" id="KW-0472">Membrane</keyword>
<evidence type="ECO:0000259" key="7">
    <source>
        <dbReference type="Pfam" id="PF25917"/>
    </source>
</evidence>
<dbReference type="PANTHER" id="PTHR30386">
    <property type="entry name" value="MEMBRANE FUSION SUBUNIT OF EMRAB-TOLC MULTIDRUG EFFLUX PUMP"/>
    <property type="match status" value="1"/>
</dbReference>
<comment type="subcellular location">
    <subcellularLocation>
        <location evidence="1">Membrane</location>
        <topology evidence="1">Single-pass membrane protein</topology>
    </subcellularLocation>
</comment>
<sequence>MSRQERFGSLNQTDWASKLVIIAAVITVVFFLWASIAKMEEVTHARGMVIAKTRNQVIQSAIDGIIQEVIVEEGQSVKKGQALAHMERTKAEVAQNDSFGKVAALEAALVRLRAEVLGTPMKFPPTLGDFPEFVANQEHLYFRRKEALETDLRTLNELLVLAKKELAMTKPLLQSGDVGRIEVLRLERQIVEITGQLQKRQNQFFEDAQKEMTKMEEDLRAQQQILAERSFTVEQLDIRSPVDGMVKKINLTTQGARVRPGEVVMEILPTTSRLIVEGKLRPADIGFVHVGMPASVKLDAYDYSIYGMLKGSVVYISPDAIAEMAPQGELLYYRVHIGLDEDEALLRRGKEIEILPGMTTNIDIRTGEKTVLSYLTKPIIKVFHESMSER</sequence>
<dbReference type="AlphaFoldDB" id="A0A317T2Y6"/>
<evidence type="ECO:0000259" key="8">
    <source>
        <dbReference type="Pfam" id="PF26002"/>
    </source>
</evidence>
<dbReference type="Gene3D" id="2.40.30.170">
    <property type="match status" value="1"/>
</dbReference>
<feature type="domain" description="Multidrug resistance protein MdtA-like barrel-sandwich hybrid" evidence="7">
    <location>
        <begin position="58"/>
        <end position="262"/>
    </location>
</feature>
<dbReference type="InterPro" id="IPR050739">
    <property type="entry name" value="MFP"/>
</dbReference>
<dbReference type="Pfam" id="PF26002">
    <property type="entry name" value="Beta-barrel_AprE"/>
    <property type="match status" value="1"/>
</dbReference>
<dbReference type="Gene3D" id="2.40.50.100">
    <property type="match status" value="1"/>
</dbReference>
<dbReference type="Pfam" id="PF25917">
    <property type="entry name" value="BSH_RND"/>
    <property type="match status" value="1"/>
</dbReference>
<dbReference type="InterPro" id="IPR058982">
    <property type="entry name" value="Beta-barrel_AprE"/>
</dbReference>
<evidence type="ECO:0000256" key="2">
    <source>
        <dbReference type="ARBA" id="ARBA00022692"/>
    </source>
</evidence>
<evidence type="ECO:0000313" key="10">
    <source>
        <dbReference type="Proteomes" id="UP000246278"/>
    </source>
</evidence>
<dbReference type="PANTHER" id="PTHR30386:SF26">
    <property type="entry name" value="TRANSPORT PROTEIN COMB"/>
    <property type="match status" value="1"/>
</dbReference>
<evidence type="ECO:0000256" key="3">
    <source>
        <dbReference type="ARBA" id="ARBA00022989"/>
    </source>
</evidence>
<evidence type="ECO:0000313" key="9">
    <source>
        <dbReference type="EMBL" id="PWW81062.1"/>
    </source>
</evidence>
<gene>
    <name evidence="9" type="ORF">CR164_12420</name>
</gene>
<keyword evidence="2 6" id="KW-0812">Transmembrane</keyword>
<evidence type="ECO:0000256" key="4">
    <source>
        <dbReference type="ARBA" id="ARBA00023136"/>
    </source>
</evidence>
<dbReference type="GO" id="GO:0016020">
    <property type="term" value="C:membrane"/>
    <property type="evidence" value="ECO:0007669"/>
    <property type="project" value="UniProtKB-SubCell"/>
</dbReference>
<dbReference type="RefSeq" id="WP_110024320.1">
    <property type="nucleotide sequence ID" value="NZ_PDNZ01000011.1"/>
</dbReference>
<dbReference type="SUPFAM" id="SSF51230">
    <property type="entry name" value="Single hybrid motif"/>
    <property type="match status" value="1"/>
</dbReference>
<organism evidence="9 10">
    <name type="scientific">Prosthecochloris marina</name>
    <dbReference type="NCBI Taxonomy" id="2017681"/>
    <lineage>
        <taxon>Bacteria</taxon>
        <taxon>Pseudomonadati</taxon>
        <taxon>Chlorobiota</taxon>
        <taxon>Chlorobiia</taxon>
        <taxon>Chlorobiales</taxon>
        <taxon>Chlorobiaceae</taxon>
        <taxon>Prosthecochloris</taxon>
    </lineage>
</organism>
<dbReference type="Proteomes" id="UP000246278">
    <property type="component" value="Unassembled WGS sequence"/>
</dbReference>
<comment type="caution">
    <text evidence="9">The sequence shown here is derived from an EMBL/GenBank/DDBJ whole genome shotgun (WGS) entry which is preliminary data.</text>
</comment>
<feature type="coiled-coil region" evidence="5">
    <location>
        <begin position="145"/>
        <end position="225"/>
    </location>
</feature>
<keyword evidence="5" id="KW-0175">Coiled coil</keyword>
<dbReference type="InterPro" id="IPR058625">
    <property type="entry name" value="MdtA-like_BSH"/>
</dbReference>
<reference evidence="10" key="1">
    <citation type="submission" date="2017-10" db="EMBL/GenBank/DDBJ databases">
        <authorList>
            <person name="Gaisin V.A."/>
            <person name="Rysina M.S."/>
            <person name="Grouzdev D.S."/>
        </authorList>
    </citation>
    <scope>NUCLEOTIDE SEQUENCE [LARGE SCALE GENOMIC DNA]</scope>
    <source>
        <strain evidence="10">V1</strain>
    </source>
</reference>
<evidence type="ECO:0000256" key="1">
    <source>
        <dbReference type="ARBA" id="ARBA00004167"/>
    </source>
</evidence>
<name>A0A317T2Y6_9CHLB</name>
<protein>
    <submittedName>
        <fullName evidence="9">Secretion protein HylD</fullName>
    </submittedName>
</protein>
<dbReference type="OrthoDB" id="594147at2"/>
<evidence type="ECO:0000256" key="5">
    <source>
        <dbReference type="SAM" id="Coils"/>
    </source>
</evidence>
<keyword evidence="3 6" id="KW-1133">Transmembrane helix</keyword>
<evidence type="ECO:0000256" key="6">
    <source>
        <dbReference type="SAM" id="Phobius"/>
    </source>
</evidence>
<accession>A0A317T2Y6</accession>
<proteinExistence type="predicted"/>
<dbReference type="PRINTS" id="PR01490">
    <property type="entry name" value="RTXTOXIND"/>
</dbReference>
<feature type="transmembrane region" description="Helical" evidence="6">
    <location>
        <begin position="15"/>
        <end position="36"/>
    </location>
</feature>
<feature type="domain" description="AprE-like beta-barrel" evidence="8">
    <location>
        <begin position="274"/>
        <end position="367"/>
    </location>
</feature>
<dbReference type="EMBL" id="PDNZ01000011">
    <property type="protein sequence ID" value="PWW81062.1"/>
    <property type="molecule type" value="Genomic_DNA"/>
</dbReference>